<dbReference type="Proteomes" id="UP000827092">
    <property type="component" value="Unassembled WGS sequence"/>
</dbReference>
<dbReference type="AlphaFoldDB" id="A0AAV6V5W1"/>
<protein>
    <recommendedName>
        <fullName evidence="2">DUF4773 domain-containing protein</fullName>
    </recommendedName>
</protein>
<feature type="chain" id="PRO_5043372465" description="DUF4773 domain-containing protein" evidence="1">
    <location>
        <begin position="21"/>
        <end position="173"/>
    </location>
</feature>
<dbReference type="PANTHER" id="PTHR36299">
    <property type="entry name" value="AGAP008005-PA"/>
    <property type="match status" value="1"/>
</dbReference>
<gene>
    <name evidence="3" type="ORF">JTE90_003298</name>
</gene>
<sequence length="173" mass="19182">MKLEITVAFILLSLCAFAEARFTTRNKPSFLTIPVDDVANGNNGLLPTGLEQPLPFNCDCEGLTCKCCGTVSVTEEITTDACISFTYHGERTELHTTITLNDLVVFDEPIITANDPPAICVSYPGWNLAADLCFDFYDLQVFEDSLHVCLRVIPRVLMQPITHIEIGCYTLKE</sequence>
<dbReference type="EMBL" id="JAFNEN010000162">
    <property type="protein sequence ID" value="KAG8191293.1"/>
    <property type="molecule type" value="Genomic_DNA"/>
</dbReference>
<evidence type="ECO:0000256" key="1">
    <source>
        <dbReference type="SAM" id="SignalP"/>
    </source>
</evidence>
<comment type="caution">
    <text evidence="3">The sequence shown here is derived from an EMBL/GenBank/DDBJ whole genome shotgun (WGS) entry which is preliminary data.</text>
</comment>
<keyword evidence="1" id="KW-0732">Signal</keyword>
<keyword evidence="4" id="KW-1185">Reference proteome</keyword>
<feature type="domain" description="DUF4773" evidence="2">
    <location>
        <begin position="57"/>
        <end position="171"/>
    </location>
</feature>
<proteinExistence type="predicted"/>
<dbReference type="PANTHER" id="PTHR36299:SF2">
    <property type="entry name" value="DUF4773 DOMAIN-CONTAINING PROTEIN"/>
    <property type="match status" value="1"/>
</dbReference>
<accession>A0AAV6V5W1</accession>
<organism evidence="3 4">
    <name type="scientific">Oedothorax gibbosus</name>
    <dbReference type="NCBI Taxonomy" id="931172"/>
    <lineage>
        <taxon>Eukaryota</taxon>
        <taxon>Metazoa</taxon>
        <taxon>Ecdysozoa</taxon>
        <taxon>Arthropoda</taxon>
        <taxon>Chelicerata</taxon>
        <taxon>Arachnida</taxon>
        <taxon>Araneae</taxon>
        <taxon>Araneomorphae</taxon>
        <taxon>Entelegynae</taxon>
        <taxon>Araneoidea</taxon>
        <taxon>Linyphiidae</taxon>
        <taxon>Erigoninae</taxon>
        <taxon>Oedothorax</taxon>
    </lineage>
</organism>
<evidence type="ECO:0000313" key="4">
    <source>
        <dbReference type="Proteomes" id="UP000827092"/>
    </source>
</evidence>
<dbReference type="InterPro" id="IPR031941">
    <property type="entry name" value="DUF4773"/>
</dbReference>
<name>A0AAV6V5W1_9ARAC</name>
<feature type="signal peptide" evidence="1">
    <location>
        <begin position="1"/>
        <end position="20"/>
    </location>
</feature>
<evidence type="ECO:0000259" key="2">
    <source>
        <dbReference type="Pfam" id="PF15998"/>
    </source>
</evidence>
<dbReference type="Pfam" id="PF15998">
    <property type="entry name" value="DUF4773"/>
    <property type="match status" value="1"/>
</dbReference>
<evidence type="ECO:0000313" key="3">
    <source>
        <dbReference type="EMBL" id="KAG8191293.1"/>
    </source>
</evidence>
<reference evidence="3 4" key="1">
    <citation type="journal article" date="2022" name="Nat. Ecol. Evol.">
        <title>A masculinizing supergene underlies an exaggerated male reproductive morph in a spider.</title>
        <authorList>
            <person name="Hendrickx F."/>
            <person name="De Corte Z."/>
            <person name="Sonet G."/>
            <person name="Van Belleghem S.M."/>
            <person name="Kostlbacher S."/>
            <person name="Vangestel C."/>
        </authorList>
    </citation>
    <scope>NUCLEOTIDE SEQUENCE [LARGE SCALE GENOMIC DNA]</scope>
    <source>
        <strain evidence="3">W744_W776</strain>
    </source>
</reference>